<dbReference type="PANTHER" id="PTHR43112:SF10">
    <property type="entry name" value="FERREDOXIN C 2, CHLOROPLASTIC"/>
    <property type="match status" value="1"/>
</dbReference>
<dbReference type="AlphaFoldDB" id="A0A1L9QSK9"/>
<evidence type="ECO:0000313" key="11">
    <source>
        <dbReference type="Proteomes" id="UP000183940"/>
    </source>
</evidence>
<dbReference type="InterPro" id="IPR036010">
    <property type="entry name" value="2Fe-2S_ferredoxin-like_sf"/>
</dbReference>
<keyword evidence="7" id="KW-0411">Iron-sulfur</keyword>
<comment type="similarity">
    <text evidence="1">Belongs to the 2Fe2S plant-type ferredoxin family.</text>
</comment>
<dbReference type="Gene3D" id="3.10.20.30">
    <property type="match status" value="1"/>
</dbReference>
<gene>
    <name evidence="10" type="ORF">BI308_10195</name>
</gene>
<dbReference type="Proteomes" id="UP000183940">
    <property type="component" value="Unassembled WGS sequence"/>
</dbReference>
<dbReference type="GO" id="GO:0046872">
    <property type="term" value="F:metal ion binding"/>
    <property type="evidence" value="ECO:0007669"/>
    <property type="project" value="UniProtKB-KW"/>
</dbReference>
<evidence type="ECO:0000256" key="2">
    <source>
        <dbReference type="ARBA" id="ARBA00022448"/>
    </source>
</evidence>
<dbReference type="GO" id="GO:0051537">
    <property type="term" value="F:2 iron, 2 sulfur cluster binding"/>
    <property type="evidence" value="ECO:0007669"/>
    <property type="project" value="UniProtKB-KW"/>
</dbReference>
<comment type="caution">
    <text evidence="10">The sequence shown here is derived from an EMBL/GenBank/DDBJ whole genome shotgun (WGS) entry which is preliminary data.</text>
</comment>
<keyword evidence="2" id="KW-0813">Transport</keyword>
<dbReference type="InterPro" id="IPR012675">
    <property type="entry name" value="Beta-grasp_dom_sf"/>
</dbReference>
<sequence>MTKTFTVEINHQGTSYTIEVPEDRKILEVANEYYEKDKNSDKKEEEKCPELPQSCLAGVCETCAVLLTEGTVRYGDENDAMGLSPELREKGYALLCSAYPQSDIKLVTEKEDEVYDLQFVK</sequence>
<dbReference type="EMBL" id="MLAW01000014">
    <property type="protein sequence ID" value="OJJ25685.1"/>
    <property type="molecule type" value="Genomic_DNA"/>
</dbReference>
<evidence type="ECO:0000256" key="4">
    <source>
        <dbReference type="ARBA" id="ARBA00022723"/>
    </source>
</evidence>
<evidence type="ECO:0000313" key="10">
    <source>
        <dbReference type="EMBL" id="OJJ25685.1"/>
    </source>
</evidence>
<dbReference type="CDD" id="cd00207">
    <property type="entry name" value="fer2"/>
    <property type="match status" value="1"/>
</dbReference>
<keyword evidence="3" id="KW-0001">2Fe-2S</keyword>
<evidence type="ECO:0000256" key="8">
    <source>
        <dbReference type="ARBA" id="ARBA00034078"/>
    </source>
</evidence>
<reference evidence="10" key="1">
    <citation type="submission" date="2016-10" db="EMBL/GenBank/DDBJ databases">
        <title>CRISPR-Cas defence system in Roseofilum reptotaenium: evidence of a bacteriophage-cyanobacterium arms race in the coral black band disease.</title>
        <authorList>
            <person name="Buerger P."/>
            <person name="Wood-Charlson E.M."/>
            <person name="Weynberg K.D."/>
            <person name="Willis B."/>
            <person name="Van Oppen M.J."/>
        </authorList>
    </citation>
    <scope>NUCLEOTIDE SEQUENCE [LARGE SCALE GENOMIC DNA]</scope>
    <source>
        <strain evidence="10">AO1-A</strain>
    </source>
</reference>
<evidence type="ECO:0000256" key="5">
    <source>
        <dbReference type="ARBA" id="ARBA00022982"/>
    </source>
</evidence>
<keyword evidence="11" id="KW-1185">Reference proteome</keyword>
<keyword evidence="5" id="KW-0249">Electron transport</keyword>
<dbReference type="PANTHER" id="PTHR43112">
    <property type="entry name" value="FERREDOXIN"/>
    <property type="match status" value="1"/>
</dbReference>
<dbReference type="SUPFAM" id="SSF54292">
    <property type="entry name" value="2Fe-2S ferredoxin-like"/>
    <property type="match status" value="1"/>
</dbReference>
<proteinExistence type="inferred from homology"/>
<protein>
    <submittedName>
        <fullName evidence="10">Ferredoxin</fullName>
    </submittedName>
</protein>
<name>A0A1L9QSK9_9CYAN</name>
<comment type="cofactor">
    <cofactor evidence="8">
        <name>[2Fe-2S] cluster</name>
        <dbReference type="ChEBI" id="CHEBI:190135"/>
    </cofactor>
</comment>
<dbReference type="STRING" id="1925591.BI308_10195"/>
<accession>A0A1L9QSK9</accession>
<dbReference type="PROSITE" id="PS51085">
    <property type="entry name" value="2FE2S_FER_2"/>
    <property type="match status" value="1"/>
</dbReference>
<keyword evidence="6" id="KW-0408">Iron</keyword>
<feature type="domain" description="2Fe-2S ferredoxin-type" evidence="9">
    <location>
        <begin position="5"/>
        <end position="112"/>
    </location>
</feature>
<evidence type="ECO:0000256" key="6">
    <source>
        <dbReference type="ARBA" id="ARBA00023004"/>
    </source>
</evidence>
<evidence type="ECO:0000256" key="3">
    <source>
        <dbReference type="ARBA" id="ARBA00022714"/>
    </source>
</evidence>
<organism evidence="10 11">
    <name type="scientific">Roseofilum reptotaenium AO1-A</name>
    <dbReference type="NCBI Taxonomy" id="1925591"/>
    <lineage>
        <taxon>Bacteria</taxon>
        <taxon>Bacillati</taxon>
        <taxon>Cyanobacteriota</taxon>
        <taxon>Cyanophyceae</taxon>
        <taxon>Desertifilales</taxon>
        <taxon>Desertifilaceae</taxon>
        <taxon>Roseofilum</taxon>
    </lineage>
</organism>
<evidence type="ECO:0000256" key="1">
    <source>
        <dbReference type="ARBA" id="ARBA00007874"/>
    </source>
</evidence>
<evidence type="ECO:0000256" key="7">
    <source>
        <dbReference type="ARBA" id="ARBA00023014"/>
    </source>
</evidence>
<keyword evidence="4" id="KW-0479">Metal-binding</keyword>
<dbReference type="InterPro" id="IPR001041">
    <property type="entry name" value="2Fe-2S_ferredoxin-type"/>
</dbReference>
<dbReference type="Pfam" id="PF00111">
    <property type="entry name" value="Fer2"/>
    <property type="match status" value="1"/>
</dbReference>
<evidence type="ECO:0000259" key="9">
    <source>
        <dbReference type="PROSITE" id="PS51085"/>
    </source>
</evidence>